<dbReference type="Pfam" id="PF00144">
    <property type="entry name" value="Beta-lactamase"/>
    <property type="match status" value="1"/>
</dbReference>
<accession>A0ABY6Q2H1</accession>
<evidence type="ECO:0000259" key="2">
    <source>
        <dbReference type="Pfam" id="PF00144"/>
    </source>
</evidence>
<feature type="domain" description="Beta-lactamase-related" evidence="2">
    <location>
        <begin position="173"/>
        <end position="447"/>
    </location>
</feature>
<dbReference type="GO" id="GO:0016787">
    <property type="term" value="F:hydrolase activity"/>
    <property type="evidence" value="ECO:0007669"/>
    <property type="project" value="UniProtKB-KW"/>
</dbReference>
<dbReference type="EMBL" id="CP036501">
    <property type="protein sequence ID" value="UZP73307.1"/>
    <property type="molecule type" value="Genomic_DNA"/>
</dbReference>
<dbReference type="InterPro" id="IPR012338">
    <property type="entry name" value="Beta-lactam/transpept-like"/>
</dbReference>
<reference evidence="3 4" key="1">
    <citation type="submission" date="2019-02" db="EMBL/GenBank/DDBJ databases">
        <title>Halieaceae_genomes.</title>
        <authorList>
            <person name="Li S.-H."/>
        </authorList>
    </citation>
    <scope>NUCLEOTIDE SEQUENCE [LARGE SCALE GENOMIC DNA]</scope>
    <source>
        <strain evidence="3 4">JH123</strain>
    </source>
</reference>
<evidence type="ECO:0000313" key="4">
    <source>
        <dbReference type="Proteomes" id="UP001317963"/>
    </source>
</evidence>
<organism evidence="3 4">
    <name type="scientific">Candidatus Paraluminiphilus aquimaris</name>
    <dbReference type="NCBI Taxonomy" id="2518994"/>
    <lineage>
        <taxon>Bacteria</taxon>
        <taxon>Pseudomonadati</taxon>
        <taxon>Pseudomonadota</taxon>
        <taxon>Gammaproteobacteria</taxon>
        <taxon>Cellvibrionales</taxon>
        <taxon>Halieaceae</taxon>
        <taxon>Candidatus Paraluminiphilus</taxon>
    </lineage>
</organism>
<evidence type="ECO:0000313" key="3">
    <source>
        <dbReference type="EMBL" id="UZP73307.1"/>
    </source>
</evidence>
<keyword evidence="3" id="KW-0378">Hydrolase</keyword>
<dbReference type="InterPro" id="IPR050789">
    <property type="entry name" value="Diverse_Enzym_Activities"/>
</dbReference>
<feature type="chain" id="PRO_5046015315" evidence="1">
    <location>
        <begin position="22"/>
        <end position="474"/>
    </location>
</feature>
<dbReference type="PANTHER" id="PTHR43283:SF7">
    <property type="entry name" value="BETA-LACTAMASE-RELATED DOMAIN-CONTAINING PROTEIN"/>
    <property type="match status" value="1"/>
</dbReference>
<dbReference type="Proteomes" id="UP001317963">
    <property type="component" value="Chromosome"/>
</dbReference>
<protein>
    <submittedName>
        <fullName evidence="3">Class C beta-lactamase-related serine hydrolase</fullName>
    </submittedName>
</protein>
<proteinExistence type="predicted"/>
<keyword evidence="1" id="KW-0732">Signal</keyword>
<keyword evidence="4" id="KW-1185">Reference proteome</keyword>
<dbReference type="InterPro" id="IPR001466">
    <property type="entry name" value="Beta-lactam-related"/>
</dbReference>
<dbReference type="Gene3D" id="3.40.710.10">
    <property type="entry name" value="DD-peptidase/beta-lactamase superfamily"/>
    <property type="match status" value="1"/>
</dbReference>
<feature type="signal peptide" evidence="1">
    <location>
        <begin position="1"/>
        <end position="21"/>
    </location>
</feature>
<sequence>MRKIGQSLVVMLLGISSIAHANFDYFENNRQTIRNGVQAVLSCNGLFTSNRSIDQVFKSELAYLGDRVVGNSDAGNYAIDTAAKWVGVGGGDGHRVHAVFREGIGCVVVPPDWDLADNTSLPTIDLSYRTPTSHLPWPMGDVTESKVLPSYVNETALQAAERWAFERNTTAQNTVSLLVVHKGDIVLERYADGFDRTTRTRTWSTAKSIAATLIGMKVDAGELSLDAPLGFDWLPEATAAETDPRNKITLRHALHMSSGLYPVDSFGMEYATGSGLAYWAGASSIEGMRNRGLIREPGTFWDYENYDTLLAVYALKKTFKSPEEYLTYPHRALFDQLGMTNTLPSTDRFGDFIFSSQVYTNARDLARFGMLYLQNGVWQGKRLLSDEWIDFVRKPAPASSIRGNDYGGHWWLVPDDRKGEVPPDAYSTAGNRGQYVIVVPSHDLVIVRRGLDFGKQGFNRWDLLREVLKAFPAP</sequence>
<evidence type="ECO:0000256" key="1">
    <source>
        <dbReference type="SAM" id="SignalP"/>
    </source>
</evidence>
<gene>
    <name evidence="3" type="ORF">E0F26_00515</name>
</gene>
<dbReference type="RefSeq" id="WP_279242086.1">
    <property type="nucleotide sequence ID" value="NZ_CP036501.1"/>
</dbReference>
<dbReference type="SUPFAM" id="SSF56601">
    <property type="entry name" value="beta-lactamase/transpeptidase-like"/>
    <property type="match status" value="1"/>
</dbReference>
<dbReference type="PANTHER" id="PTHR43283">
    <property type="entry name" value="BETA-LACTAMASE-RELATED"/>
    <property type="match status" value="1"/>
</dbReference>
<name>A0ABY6Q2H1_9GAMM</name>